<gene>
    <name evidence="6" type="ORF">C448_05613</name>
</gene>
<evidence type="ECO:0000256" key="1">
    <source>
        <dbReference type="ARBA" id="ARBA00005695"/>
    </source>
</evidence>
<evidence type="ECO:0000313" key="7">
    <source>
        <dbReference type="Proteomes" id="UP000011568"/>
    </source>
</evidence>
<keyword evidence="3" id="KW-0732">Signal</keyword>
<feature type="domain" description="Solute-binding protein family 5" evidence="5">
    <location>
        <begin position="53"/>
        <end position="433"/>
    </location>
</feature>
<proteinExistence type="inferred from homology"/>
<keyword evidence="2" id="KW-0813">Transport</keyword>
<dbReference type="EMBL" id="AOMC01000085">
    <property type="protein sequence ID" value="EMA46844.1"/>
    <property type="molecule type" value="Genomic_DNA"/>
</dbReference>
<evidence type="ECO:0000256" key="4">
    <source>
        <dbReference type="SAM" id="MobiDB-lite"/>
    </source>
</evidence>
<protein>
    <submittedName>
        <fullName evidence="6">Extracellular solute-binding protein family 5</fullName>
    </submittedName>
</protein>
<dbReference type="Pfam" id="PF00496">
    <property type="entry name" value="SBP_bac_5"/>
    <property type="match status" value="1"/>
</dbReference>
<accession>M0MQ27</accession>
<dbReference type="AlphaFoldDB" id="M0MQ27"/>
<feature type="region of interest" description="Disordered" evidence="4">
    <location>
        <begin position="451"/>
        <end position="475"/>
    </location>
</feature>
<dbReference type="SUPFAM" id="SSF53850">
    <property type="entry name" value="Periplasmic binding protein-like II"/>
    <property type="match status" value="1"/>
</dbReference>
<evidence type="ECO:0000259" key="5">
    <source>
        <dbReference type="Pfam" id="PF00496"/>
    </source>
</evidence>
<dbReference type="Gene3D" id="3.40.190.10">
    <property type="entry name" value="Periplasmic binding protein-like II"/>
    <property type="match status" value="1"/>
</dbReference>
<dbReference type="eggNOG" id="arCOG01534">
    <property type="taxonomic scope" value="Archaea"/>
</dbReference>
<reference evidence="6 7" key="1">
    <citation type="journal article" date="2014" name="PLoS Genet.">
        <title>Phylogenetically driven sequencing of extremely halophilic archaea reveals strategies for static and dynamic osmo-response.</title>
        <authorList>
            <person name="Becker E.A."/>
            <person name="Seitzer P.M."/>
            <person name="Tritt A."/>
            <person name="Larsen D."/>
            <person name="Krusor M."/>
            <person name="Yao A.I."/>
            <person name="Wu D."/>
            <person name="Madern D."/>
            <person name="Eisen J.A."/>
            <person name="Darling A.E."/>
            <person name="Facciotti M.T."/>
        </authorList>
    </citation>
    <scope>NUCLEOTIDE SEQUENCE [LARGE SCALE GENOMIC DNA]</scope>
    <source>
        <strain evidence="6 7">DSM 1307</strain>
    </source>
</reference>
<dbReference type="STRING" id="931277.C448_05613"/>
<evidence type="ECO:0000313" key="6">
    <source>
        <dbReference type="EMBL" id="EMA46844.1"/>
    </source>
</evidence>
<comment type="caution">
    <text evidence="6">The sequence shown here is derived from an EMBL/GenBank/DDBJ whole genome shotgun (WGS) entry which is preliminary data.</text>
</comment>
<name>M0MQ27_HALMO</name>
<organism evidence="6 7">
    <name type="scientific">Halococcus morrhuae DSM 1307</name>
    <dbReference type="NCBI Taxonomy" id="931277"/>
    <lineage>
        <taxon>Archaea</taxon>
        <taxon>Methanobacteriati</taxon>
        <taxon>Methanobacteriota</taxon>
        <taxon>Stenosarchaea group</taxon>
        <taxon>Halobacteria</taxon>
        <taxon>Halobacteriales</taxon>
        <taxon>Halococcaceae</taxon>
        <taxon>Halococcus</taxon>
    </lineage>
</organism>
<dbReference type="PATRIC" id="fig|931277.6.peg.1094"/>
<dbReference type="InterPro" id="IPR039424">
    <property type="entry name" value="SBP_5"/>
</dbReference>
<dbReference type="PANTHER" id="PTHR30290:SF9">
    <property type="entry name" value="OLIGOPEPTIDE-BINDING PROTEIN APPA"/>
    <property type="match status" value="1"/>
</dbReference>
<dbReference type="Gene3D" id="3.10.105.10">
    <property type="entry name" value="Dipeptide-binding Protein, Domain 3"/>
    <property type="match status" value="1"/>
</dbReference>
<comment type="similarity">
    <text evidence="1">Belongs to the bacterial solute-binding protein 5 family.</text>
</comment>
<keyword evidence="7" id="KW-1185">Reference proteome</keyword>
<evidence type="ECO:0000256" key="3">
    <source>
        <dbReference type="ARBA" id="ARBA00022729"/>
    </source>
</evidence>
<dbReference type="Proteomes" id="UP000011568">
    <property type="component" value="Unassembled WGS sequence"/>
</dbReference>
<dbReference type="InterPro" id="IPR000914">
    <property type="entry name" value="SBP_5_dom"/>
</dbReference>
<dbReference type="PANTHER" id="PTHR30290">
    <property type="entry name" value="PERIPLASMIC BINDING COMPONENT OF ABC TRANSPORTER"/>
    <property type="match status" value="1"/>
</dbReference>
<dbReference type="GO" id="GO:1904680">
    <property type="term" value="F:peptide transmembrane transporter activity"/>
    <property type="evidence" value="ECO:0007669"/>
    <property type="project" value="TreeGrafter"/>
</dbReference>
<dbReference type="GO" id="GO:0015833">
    <property type="term" value="P:peptide transport"/>
    <property type="evidence" value="ECO:0007669"/>
    <property type="project" value="TreeGrafter"/>
</dbReference>
<sequence>MKLPTDNNYNDLNLNPYNGNPENGIGSGSLFYEPLITYHEGLQKRVGMFVKDWNLDGKTFTIKFRNGYTWADGTPLTSKDIRIQAELESFVFERDTFNSYKTPDKHTLELEVDSTNPKIVLSKLPGVANVKADIFEKYLKKFKNAKNDSARSKLRTKLLQDVKITEPYSSGPWKITKISSQRVVGKLRKDHPRAKNINIDQIQSQSFSDQASVAQAAISGNIDETGGQLPQTTIKQLTDGPWNWIKIPVPVGGMNAFSPESTFFGVKDDKNEYKVGHRKERQAIAHLLDLDKISKLGGKPVGEPTWQTAMSPKATSQYLTDEIRKNMIDYGRKANEKKATQLMKEAGYEKNNGTWAKGGQSVDLQYKYPSGWQESKIWNATTQMLNDFGIQTTKSGIETTTFFSRTVPNQDFDTGFVGIWLATPDGYPYYGFYNNLGSLTPARTDYNNQTPKIKAPPLNKPNASPKPFDFDEKTNKLGRTSDKAEAKRLIQEIAWASNWWMPFVQIFQKQNYVFVNTSDFDLTVPKDSKKLQVGDFLGYVTREGYLKAK</sequence>
<evidence type="ECO:0000256" key="2">
    <source>
        <dbReference type="ARBA" id="ARBA00022448"/>
    </source>
</evidence>